<dbReference type="AlphaFoldDB" id="A0A094QCT2"/>
<proteinExistence type="inferred from homology"/>
<reference evidence="3" key="1">
    <citation type="submission" date="2014-06" db="EMBL/GenBank/DDBJ databases">
        <title>Key roles for freshwater Actinobacteria revealed by deep metagenomic sequencing.</title>
        <authorList>
            <person name="Ghai R."/>
            <person name="Mizuno C.M."/>
            <person name="Picazo A."/>
            <person name="Camacho A."/>
            <person name="Rodriguez-Valera F."/>
        </authorList>
    </citation>
    <scope>NUCLEOTIDE SEQUENCE</scope>
</reference>
<dbReference type="EMBL" id="JNSL01000011">
    <property type="protein sequence ID" value="KGA21232.1"/>
    <property type="molecule type" value="Genomic_DNA"/>
</dbReference>
<evidence type="ECO:0000313" key="3">
    <source>
        <dbReference type="EMBL" id="KGA21232.1"/>
    </source>
</evidence>
<organism evidence="3">
    <name type="scientific">freshwater metagenome</name>
    <dbReference type="NCBI Taxonomy" id="449393"/>
    <lineage>
        <taxon>unclassified sequences</taxon>
        <taxon>metagenomes</taxon>
        <taxon>ecological metagenomes</taxon>
    </lineage>
</organism>
<dbReference type="GO" id="GO:0005886">
    <property type="term" value="C:plasma membrane"/>
    <property type="evidence" value="ECO:0007669"/>
    <property type="project" value="TreeGrafter"/>
</dbReference>
<dbReference type="PANTHER" id="PTHR13847:SF280">
    <property type="entry name" value="D-AMINO ACID DEHYDROGENASE"/>
    <property type="match status" value="1"/>
</dbReference>
<sequence length="419" mass="45262">MKTIVVGGGVVGVTTAYYLYKEGHEVVVVDKANSVGSEATSVNAGLIAPGHCFAWASPAAPKMLLKSLFGEKTSIRVKPTLNPRFLWWGLQFMRECTSERAAINTLAKMYLCDYSQTKLDEIALAEGIDYQGVDKGLLYLYRDAAELELGMGKMKLLTDNGQKLEQLDMKGLAAVDPAFGNSKVELAGAIHAPNDGSGNSELFTQKLTELLLSKGVEFKLGVTAKSFVADGDRIIGLQTDQGILSADNYVLAMGAWSPFLSRTVGQDLPVYPAKGFSMTFDLKDKSIAPELGGVDEKTLVAWSPMGNQLRMSSTAQFSGFDVSHKPEDFSAIRSTAKELWPDAADWDGGRMTAGLRPMTPDGPPIIGKGKKHQNLYYNTGHGHMGWTMASGSSAALVDIIAGRTPEIAMDPFVVRSYRK</sequence>
<name>A0A094QCT2_9ZZZZ</name>
<dbReference type="SUPFAM" id="SSF54373">
    <property type="entry name" value="FAD-linked reductases, C-terminal domain"/>
    <property type="match status" value="1"/>
</dbReference>
<comment type="similarity">
    <text evidence="1">Belongs to the DadA oxidoreductase family.</text>
</comment>
<accession>A0A094QCT2</accession>
<feature type="domain" description="FAD dependent oxidoreductase" evidence="2">
    <location>
        <begin position="3"/>
        <end position="398"/>
    </location>
</feature>
<dbReference type="Pfam" id="PF01266">
    <property type="entry name" value="DAO"/>
    <property type="match status" value="1"/>
</dbReference>
<protein>
    <recommendedName>
        <fullName evidence="2">FAD dependent oxidoreductase domain-containing protein</fullName>
    </recommendedName>
</protein>
<evidence type="ECO:0000259" key="2">
    <source>
        <dbReference type="Pfam" id="PF01266"/>
    </source>
</evidence>
<evidence type="ECO:0000256" key="1">
    <source>
        <dbReference type="ARBA" id="ARBA00009410"/>
    </source>
</evidence>
<dbReference type="SUPFAM" id="SSF51905">
    <property type="entry name" value="FAD/NAD(P)-binding domain"/>
    <property type="match status" value="1"/>
</dbReference>
<dbReference type="GO" id="GO:0055130">
    <property type="term" value="P:D-alanine catabolic process"/>
    <property type="evidence" value="ECO:0007669"/>
    <property type="project" value="TreeGrafter"/>
</dbReference>
<dbReference type="PANTHER" id="PTHR13847">
    <property type="entry name" value="SARCOSINE DEHYDROGENASE-RELATED"/>
    <property type="match status" value="1"/>
</dbReference>
<dbReference type="InterPro" id="IPR006076">
    <property type="entry name" value="FAD-dep_OxRdtase"/>
</dbReference>
<comment type="caution">
    <text evidence="3">The sequence shown here is derived from an EMBL/GenBank/DDBJ whole genome shotgun (WGS) entry which is preliminary data.</text>
</comment>
<dbReference type="Gene3D" id="3.50.50.60">
    <property type="entry name" value="FAD/NAD(P)-binding domain"/>
    <property type="match status" value="2"/>
</dbReference>
<dbReference type="GO" id="GO:0008718">
    <property type="term" value="F:D-amino-acid dehydrogenase activity"/>
    <property type="evidence" value="ECO:0007669"/>
    <property type="project" value="TreeGrafter"/>
</dbReference>
<gene>
    <name evidence="3" type="ORF">GM51_3245</name>
</gene>
<dbReference type="InterPro" id="IPR036188">
    <property type="entry name" value="FAD/NAD-bd_sf"/>
</dbReference>
<dbReference type="Gene3D" id="3.30.9.10">
    <property type="entry name" value="D-Amino Acid Oxidase, subunit A, domain 2"/>
    <property type="match status" value="1"/>
</dbReference>
<dbReference type="GO" id="GO:0005737">
    <property type="term" value="C:cytoplasm"/>
    <property type="evidence" value="ECO:0007669"/>
    <property type="project" value="TreeGrafter"/>
</dbReference>